<feature type="region of interest" description="Disordered" evidence="2">
    <location>
        <begin position="410"/>
        <end position="447"/>
    </location>
</feature>
<dbReference type="EMBL" id="JXLN01003300">
    <property type="protein sequence ID" value="KPM02926.1"/>
    <property type="molecule type" value="Genomic_DNA"/>
</dbReference>
<reference evidence="3 4" key="1">
    <citation type="journal article" date="2015" name="Parasit. Vectors">
        <title>Draft genome of the scabies mite.</title>
        <authorList>
            <person name="Rider S.D.Jr."/>
            <person name="Morgan M.S."/>
            <person name="Arlian L.G."/>
        </authorList>
    </citation>
    <scope>NUCLEOTIDE SEQUENCE [LARGE SCALE GENOMIC DNA]</scope>
    <source>
        <strain evidence="3">Arlian Lab</strain>
    </source>
</reference>
<feature type="compositionally biased region" description="Low complexity" evidence="2">
    <location>
        <begin position="64"/>
        <end position="79"/>
    </location>
</feature>
<dbReference type="VEuPathDB" id="VectorBase:SSCA001489"/>
<dbReference type="Pfam" id="PF09755">
    <property type="entry name" value="DUF2046"/>
    <property type="match status" value="2"/>
</dbReference>
<feature type="coiled-coil region" evidence="1">
    <location>
        <begin position="159"/>
        <end position="258"/>
    </location>
</feature>
<sequence>MSCEIYFYQSKVLANKNFEREITIAMADSSEGQMDGVSSSSAMLASPVTNRSSSFMTPSPPLLNTASSSSTQIATSNPSMDRLEQENRVLKIEIDTLKLRIKSLTEENKSLRRASVSIQAKAEQEEEFISNTLLKRIQTLKKEKETLALNYEHEEECLTNDLSRKLNQLRAEKVQLEHTLEQEQEVLVGKLMRKIEKLENETTRKQNNLEQLRREKIELENTLEQEQEALVNKLWKRMDKLENEKRDLVSKLETLSAVSGCSISDLSLQISNQSILSTGSSHHQHQQQLISPSHACENSNSNTANSVSSMSFGVHQRTSNSPSGTNHDDKGCLCDPAQLSVHVKTLRNEVTKLRTRLQLAEKEHNEKMALLEREEREQREQNIRLQRKLQLEIERREKLCRNLSESESSLEIDFDDRQTSQGSEQNVSTSIHCNSSMSSNGRQRTLSSPVPMNVAMSPPAKAPPPTPLAISSPISHEYLMPRPISPISRHKTVCCPKCGHSFLASIGSYTNLFANSNIQSHHQHHQLNQNQCNSSLPQTLGNHQQSLIQTAASIENVSRVSIGPTEKQIADNIQMDSD</sequence>
<name>A0A131ZVW0_SARSC</name>
<evidence type="ECO:0000256" key="1">
    <source>
        <dbReference type="SAM" id="Coils"/>
    </source>
</evidence>
<evidence type="ECO:0000313" key="4">
    <source>
        <dbReference type="Proteomes" id="UP000616769"/>
    </source>
</evidence>
<keyword evidence="1" id="KW-0175">Coiled coil</keyword>
<dbReference type="AlphaFoldDB" id="A0A131ZVW0"/>
<dbReference type="PANTHER" id="PTHR15276">
    <property type="entry name" value="H4 D10S170 PROTEIN-RELATED"/>
    <property type="match status" value="1"/>
</dbReference>
<proteinExistence type="predicted"/>
<feature type="coiled-coil region" evidence="1">
    <location>
        <begin position="343"/>
        <end position="391"/>
    </location>
</feature>
<dbReference type="InterPro" id="IPR019152">
    <property type="entry name" value="DUF2046"/>
</dbReference>
<dbReference type="PANTHER" id="PTHR15276:SF0">
    <property type="entry name" value="COILED-COIL DOMAIN-CONTAINING PROTEIN 6"/>
    <property type="match status" value="1"/>
</dbReference>
<evidence type="ECO:0000313" key="3">
    <source>
        <dbReference type="EMBL" id="KPM02926.1"/>
    </source>
</evidence>
<feature type="compositionally biased region" description="Polar residues" evidence="2">
    <location>
        <begin position="419"/>
        <end position="447"/>
    </location>
</feature>
<accession>A0A131ZVW0</accession>
<organism evidence="3 4">
    <name type="scientific">Sarcoptes scabiei</name>
    <name type="common">Itch mite</name>
    <name type="synonym">Acarus scabiei</name>
    <dbReference type="NCBI Taxonomy" id="52283"/>
    <lineage>
        <taxon>Eukaryota</taxon>
        <taxon>Metazoa</taxon>
        <taxon>Ecdysozoa</taxon>
        <taxon>Arthropoda</taxon>
        <taxon>Chelicerata</taxon>
        <taxon>Arachnida</taxon>
        <taxon>Acari</taxon>
        <taxon>Acariformes</taxon>
        <taxon>Sarcoptiformes</taxon>
        <taxon>Astigmata</taxon>
        <taxon>Psoroptidia</taxon>
        <taxon>Sarcoptoidea</taxon>
        <taxon>Sarcoptidae</taxon>
        <taxon>Sarcoptinae</taxon>
        <taxon>Sarcoptes</taxon>
    </lineage>
</organism>
<gene>
    <name evidence="3" type="ORF">QR98_0013520</name>
</gene>
<comment type="caution">
    <text evidence="3">The sequence shown here is derived from an EMBL/GenBank/DDBJ whole genome shotgun (WGS) entry which is preliminary data.</text>
</comment>
<feature type="compositionally biased region" description="Polar residues" evidence="2">
    <location>
        <begin position="316"/>
        <end position="325"/>
    </location>
</feature>
<feature type="region of interest" description="Disordered" evidence="2">
    <location>
        <begin position="50"/>
        <end position="82"/>
    </location>
</feature>
<feature type="region of interest" description="Disordered" evidence="2">
    <location>
        <begin position="279"/>
        <end position="329"/>
    </location>
</feature>
<dbReference type="Proteomes" id="UP000616769">
    <property type="component" value="Unassembled WGS sequence"/>
</dbReference>
<protein>
    <submittedName>
        <fullName evidence="3">Coiled-coil domain-containing protein 6</fullName>
    </submittedName>
</protein>
<feature type="compositionally biased region" description="Low complexity" evidence="2">
    <location>
        <begin position="279"/>
        <end position="311"/>
    </location>
</feature>
<evidence type="ECO:0000256" key="2">
    <source>
        <dbReference type="SAM" id="MobiDB-lite"/>
    </source>
</evidence>
<dbReference type="OrthoDB" id="78858at2759"/>